<feature type="signal peptide" evidence="2">
    <location>
        <begin position="1"/>
        <end position="18"/>
    </location>
</feature>
<protein>
    <submittedName>
        <fullName evidence="3">4632419I22Rik protein</fullName>
    </submittedName>
</protein>
<evidence type="ECO:0000313" key="3">
    <source>
        <dbReference type="EMBL" id="AAH67002.1"/>
    </source>
</evidence>
<dbReference type="UCSC" id="uc007ksg.2">
    <property type="organism name" value="mouse"/>
</dbReference>
<dbReference type="Pfam" id="PF00429">
    <property type="entry name" value="TLV_coat"/>
    <property type="match status" value="1"/>
</dbReference>
<gene>
    <name evidence="4" type="primary">Brip1os</name>
    <name evidence="3" type="synonym">4632419I22Rik</name>
</gene>
<reference evidence="3" key="1">
    <citation type="journal article" date="2004" name="Genome Res.">
        <title>The status, quality, and expansion of the NIH full-length cDNA project: the Mammalian Gene Collection (MGC).</title>
        <authorList>
            <consortium name="The MGC Project Team"/>
            <person name="Gerhard D.S."/>
            <person name="Wagner L."/>
            <person name="Feingold E.A."/>
            <person name="Shenmen C.M."/>
            <person name="Grouse L.H."/>
            <person name="Schuler G."/>
            <person name="Klein S.L."/>
            <person name="Old S."/>
            <person name="Rasooly R."/>
            <person name="Good P."/>
            <person name="Guyer M."/>
            <person name="Peck A.M."/>
            <person name="Derge J.G."/>
            <person name="Lipman D."/>
            <person name="Collins F.S."/>
            <person name="Jang W."/>
            <person name="Sherry S."/>
            <person name="Feolo M."/>
            <person name="Misquitta L."/>
            <person name="Lee E."/>
            <person name="Rotmistrovsky K."/>
            <person name="Greenhut S.F."/>
            <person name="Schaefer C.F."/>
            <person name="Buetow K."/>
            <person name="Bonner T.I."/>
            <person name="Haussler D."/>
            <person name="Kent J."/>
            <person name="Kiekhaus M."/>
            <person name="Furey T."/>
            <person name="Brent M."/>
            <person name="Prange C."/>
            <person name="Schreiber K."/>
            <person name="Shapiro N."/>
            <person name="Bhat N.K."/>
            <person name="Hopkins R.F."/>
            <person name="Hsie F."/>
            <person name="Driscoll T."/>
            <person name="Soares M.B."/>
            <person name="Casavant T.L."/>
            <person name="Scheetz T.E."/>
            <person name="Brown-stein M.J."/>
            <person name="Usdin T.B."/>
            <person name="Toshiyuki S."/>
            <person name="Carninci P."/>
            <person name="Piao Y."/>
            <person name="Dudekula D.B."/>
            <person name="Ko M.S."/>
            <person name="Kawakami K."/>
            <person name="Suzuki Y."/>
            <person name="Sugano S."/>
            <person name="Gruber C.E."/>
            <person name="Smith M.R."/>
            <person name="Simmons B."/>
            <person name="Moore T."/>
            <person name="Waterman R."/>
            <person name="Johnson S.L."/>
            <person name="Ruan Y."/>
            <person name="Wei C.L."/>
            <person name="Mathavan S."/>
            <person name="Gunaratne P.H."/>
            <person name="Wu J."/>
            <person name="Garcia A.M."/>
            <person name="Hulyk S.W."/>
            <person name="Fuh E."/>
            <person name="Yuan Y."/>
            <person name="Sneed A."/>
            <person name="Kowis C."/>
            <person name="Hodgson A."/>
            <person name="Muzny D.M."/>
            <person name="McPherson J."/>
            <person name="Gibbs R.A."/>
            <person name="Fahey J."/>
            <person name="Helton E."/>
            <person name="Ketteman M."/>
            <person name="Madan A."/>
            <person name="Rodrigues S."/>
            <person name="Sanchez A."/>
            <person name="Whiting M."/>
            <person name="Madari A."/>
            <person name="Young A.C."/>
            <person name="Wetherby K.D."/>
            <person name="Granite S.J."/>
            <person name="Kwong P.N."/>
            <person name="Brinkley C.P."/>
            <person name="Pearson R.L."/>
            <person name="Bouffard G.G."/>
            <person name="Blakesly R.W."/>
            <person name="Green E.D."/>
            <person name="Dickson M.C."/>
            <person name="Rodriguez A.C."/>
            <person name="Grimwood J."/>
            <person name="Schmutz J."/>
            <person name="Myers R.M."/>
            <person name="Butterfield Y.S."/>
            <person name="Griffith M."/>
            <person name="Griffith O.L."/>
            <person name="Krzywinski M.I."/>
            <person name="Liao N."/>
            <person name="Morin R."/>
            <person name="Morrin R."/>
            <person name="Palmquist D."/>
            <person name="Petrescu A.S."/>
            <person name="Skalska U."/>
            <person name="Smailus D.E."/>
            <person name="Stott J.M."/>
            <person name="Schnerch A."/>
            <person name="Schein J.E."/>
            <person name="Jones S.J."/>
            <person name="Holt R.A."/>
            <person name="Baross A."/>
            <person name="Marra M.A."/>
            <person name="Clifton S."/>
            <person name="Makowski K.A."/>
            <person name="Bosak S."/>
            <person name="Malek J."/>
        </authorList>
    </citation>
    <scope>NUCLEOTIDE SEQUENCE [LARGE SCALE MRNA]</scope>
    <source>
        <strain evidence="3">C57BL/6</strain>
        <tissue evidence="3">Mouse</tissue>
    </source>
</reference>
<proteinExistence type="evidence at transcript level"/>
<feature type="compositionally biased region" description="Pro residues" evidence="1">
    <location>
        <begin position="251"/>
        <end position="265"/>
    </location>
</feature>
<accession>Q6NXM5</accession>
<dbReference type="OrthoDB" id="9633857at2759"/>
<dbReference type="SUPFAM" id="SSF49830">
    <property type="entry name" value="ENV polyprotein, receptor-binding domain"/>
    <property type="match status" value="1"/>
</dbReference>
<evidence type="ECO:0000256" key="2">
    <source>
        <dbReference type="SAM" id="SignalP"/>
    </source>
</evidence>
<feature type="chain" id="PRO_5004277908" evidence="2">
    <location>
        <begin position="19"/>
        <end position="282"/>
    </location>
</feature>
<evidence type="ECO:0000313" key="4">
    <source>
        <dbReference type="MGI" id="MGI:1921288"/>
    </source>
</evidence>
<dbReference type="MGI" id="MGI:1921288">
    <property type="gene designation" value="Brip1os"/>
</dbReference>
<dbReference type="AlphaFoldDB" id="Q6NXM5"/>
<name>Q6NXM5_MOUSE</name>
<organism evidence="3">
    <name type="scientific">Mus musculus</name>
    <name type="common">Mouse</name>
    <dbReference type="NCBI Taxonomy" id="10090"/>
    <lineage>
        <taxon>Eukaryota</taxon>
        <taxon>Metazoa</taxon>
        <taxon>Chordata</taxon>
        <taxon>Craniata</taxon>
        <taxon>Vertebrata</taxon>
        <taxon>Euteleostomi</taxon>
        <taxon>Mammalia</taxon>
        <taxon>Eutheria</taxon>
        <taxon>Euarchontoglires</taxon>
        <taxon>Glires</taxon>
        <taxon>Rodentia</taxon>
        <taxon>Myomorpha</taxon>
        <taxon>Muroidea</taxon>
        <taxon>Muridae</taxon>
        <taxon>Murinae</taxon>
        <taxon>Mus</taxon>
        <taxon>Mus</taxon>
    </lineage>
</organism>
<feature type="region of interest" description="Disordered" evidence="1">
    <location>
        <begin position="239"/>
        <end position="282"/>
    </location>
</feature>
<dbReference type="Gene3D" id="3.90.310.10">
    <property type="entry name" value="ENV polyprotein, receptor-binding domain"/>
    <property type="match status" value="1"/>
</dbReference>
<dbReference type="EMBL" id="BC067002">
    <property type="protein sequence ID" value="AAH67002.1"/>
    <property type="molecule type" value="mRNA"/>
</dbReference>
<dbReference type="InterPro" id="IPR008981">
    <property type="entry name" value="FMuLV_rcpt-bd"/>
</dbReference>
<dbReference type="PeptideAtlas" id="Q6NXM5"/>
<dbReference type="InterPro" id="IPR018154">
    <property type="entry name" value="TLV/ENV_coat_polyprotein"/>
</dbReference>
<keyword evidence="2" id="KW-0732">Signal</keyword>
<dbReference type="AGR" id="MGI:1921288"/>
<evidence type="ECO:0000256" key="1">
    <source>
        <dbReference type="SAM" id="MobiDB-lite"/>
    </source>
</evidence>
<sequence length="282" mass="31865">MQALPLVLYLSFFSLYSADLGPHQPRNLTWQVISGAGDTIWSLSKVTTPSTWWPDLFPDICKLAIGAPPGWDLEGYSDIQRAPSTPPPYVEKHPRDPWGGCSNQRDRSMLRIHPFYVCPGPHRSQSLNPKCGGKTDFFCKSWGCETSGEVYWKPSSSWDYIKVRANYSLESYVPGGFDLDECTDWCHPLRVTFTEPGKRALEWTKGYTWGLRLYKERYDEGLLFTIRLKIETPYNPLGPNKVLAPDEINPRPTPPSSSRPTPPPNSRGTVAPSKRITETVSL</sequence>